<dbReference type="RefSeq" id="XP_020129211.1">
    <property type="nucleotide sequence ID" value="XM_020274612.1"/>
</dbReference>
<feature type="region of interest" description="Disordered" evidence="1">
    <location>
        <begin position="378"/>
        <end position="423"/>
    </location>
</feature>
<comment type="caution">
    <text evidence="2">The sequence shown here is derived from an EMBL/GenBank/DDBJ whole genome shotgun (WGS) entry which is preliminary data.</text>
</comment>
<reference evidence="2 3" key="1">
    <citation type="submission" date="2016-10" db="EMBL/GenBank/DDBJ databases">
        <title>Proteomics and genomics reveal pathogen-plant mechanisms compatible with a hemibiotrophic lifestyle of Diplodia corticola.</title>
        <authorList>
            <person name="Fernandes I."/>
            <person name="De Jonge R."/>
            <person name="Van De Peer Y."/>
            <person name="Devreese B."/>
            <person name="Alves A."/>
            <person name="Esteves A.C."/>
        </authorList>
    </citation>
    <scope>NUCLEOTIDE SEQUENCE [LARGE SCALE GENOMIC DNA]</scope>
    <source>
        <strain evidence="2 3">CBS 112549</strain>
    </source>
</reference>
<name>A0A1J9RX79_9PEZI</name>
<gene>
    <name evidence="2" type="ORF">BKCO1_34000107</name>
</gene>
<dbReference type="GeneID" id="31014873"/>
<feature type="region of interest" description="Disordered" evidence="1">
    <location>
        <begin position="156"/>
        <end position="239"/>
    </location>
</feature>
<feature type="region of interest" description="Disordered" evidence="1">
    <location>
        <begin position="335"/>
        <end position="362"/>
    </location>
</feature>
<evidence type="ECO:0000313" key="3">
    <source>
        <dbReference type="Proteomes" id="UP000183809"/>
    </source>
</evidence>
<dbReference type="AlphaFoldDB" id="A0A1J9RX79"/>
<organism evidence="2 3">
    <name type="scientific">Diplodia corticola</name>
    <dbReference type="NCBI Taxonomy" id="236234"/>
    <lineage>
        <taxon>Eukaryota</taxon>
        <taxon>Fungi</taxon>
        <taxon>Dikarya</taxon>
        <taxon>Ascomycota</taxon>
        <taxon>Pezizomycotina</taxon>
        <taxon>Dothideomycetes</taxon>
        <taxon>Dothideomycetes incertae sedis</taxon>
        <taxon>Botryosphaeriales</taxon>
        <taxon>Botryosphaeriaceae</taxon>
        <taxon>Diplodia</taxon>
    </lineage>
</organism>
<proteinExistence type="predicted"/>
<evidence type="ECO:0000313" key="2">
    <source>
        <dbReference type="EMBL" id="OJD32951.1"/>
    </source>
</evidence>
<dbReference type="EMBL" id="MNUE01000034">
    <property type="protein sequence ID" value="OJD32951.1"/>
    <property type="molecule type" value="Genomic_DNA"/>
</dbReference>
<protein>
    <submittedName>
        <fullName evidence="2">Uncharacterized protein</fullName>
    </submittedName>
</protein>
<evidence type="ECO:0000256" key="1">
    <source>
        <dbReference type="SAM" id="MobiDB-lite"/>
    </source>
</evidence>
<feature type="region of interest" description="Disordered" evidence="1">
    <location>
        <begin position="443"/>
        <end position="482"/>
    </location>
</feature>
<feature type="region of interest" description="Disordered" evidence="1">
    <location>
        <begin position="256"/>
        <end position="323"/>
    </location>
</feature>
<feature type="region of interest" description="Disordered" evidence="1">
    <location>
        <begin position="696"/>
        <end position="715"/>
    </location>
</feature>
<sequence>MYGTTASVEKEDSHPSEHKFEGRANETWMFRTADERWEMYSHLRILEQKIELLYHAVNKVQNDHEELSSIVTGIAREIMSEASAMSDFDTKASPQYLSCDSETDGMEGSSDVRSIRGGSHPSFNLAVNQTHRFLDPFGCSEPEGISELPGITAETLKPEAPRGQPGDFHFSNPLHSLGRSATPPIHLDTFSDTSEQRATPPHHRFRSEFGRPRPLPILPNPYLPPPRPPPHGRKPESLNLESSRPITACAYFASPSETPLSLPTEPGEGQHDSRRWTHSYGRGYRMGRDGRAMRHRGSASEQTDGAYDGPSNTIGPGGFGTRDEVLDSLRWTYRPDQGWVGNQSDAPDPVSTDDSRSSTASWRHGAYFGTSDRERGRWANWRDRPAEGGSSNTTRGECMASDTDGESNDSEKTTQPRSPQEVDPVLRLALRLVEIDYQQFRKSQISHTLPPPVSQQPSQRHGHREDGTKEQPVAPRRASLPQQPCSFLSSHDILGLAAIVLLSPEENEGFPRDLDPCVRYMQGAILWASFLQRPAPDSQAMVWMTGQQIESHIVRFLRAYCTTRARIDTDAPTFWHQARAIVSALLRKAERSPSGQVTLLELWRTRRPRLRVMPRQARDPMGFRRELDRVRINAPYIGGSVGGSQPDSAASPHMSRFRDLMARRHMGTMVASPESDENYRQHMGEPASVAARRMARTSQKMEGGRLYSDPFRQQNHERTRMSPAFGGGRKDEDNFDQSFGFYR</sequence>
<feature type="region of interest" description="Disordered" evidence="1">
    <location>
        <begin position="720"/>
        <end position="743"/>
    </location>
</feature>
<dbReference type="OrthoDB" id="10674886at2759"/>
<accession>A0A1J9RX79</accession>
<keyword evidence="3" id="KW-1185">Reference proteome</keyword>
<feature type="region of interest" description="Disordered" evidence="1">
    <location>
        <begin position="1"/>
        <end position="20"/>
    </location>
</feature>
<dbReference type="Proteomes" id="UP000183809">
    <property type="component" value="Unassembled WGS sequence"/>
</dbReference>
<feature type="compositionally biased region" description="Pro residues" evidence="1">
    <location>
        <begin position="213"/>
        <end position="229"/>
    </location>
</feature>
<feature type="compositionally biased region" description="Basic and acidic residues" evidence="1">
    <location>
        <begin position="8"/>
        <end position="20"/>
    </location>
</feature>